<dbReference type="GO" id="GO:0003676">
    <property type="term" value="F:nucleic acid binding"/>
    <property type="evidence" value="ECO:0007669"/>
    <property type="project" value="InterPro"/>
</dbReference>
<dbReference type="EMBL" id="KI913552">
    <property type="protein sequence ID" value="ETV63812.1"/>
    <property type="molecule type" value="Genomic_DNA"/>
</dbReference>
<proteinExistence type="predicted"/>
<feature type="domain" description="DUF7769" evidence="1">
    <location>
        <begin position="4"/>
        <end position="54"/>
    </location>
</feature>
<dbReference type="InterPro" id="IPR056671">
    <property type="entry name" value="DUF7769"/>
</dbReference>
<dbReference type="Pfam" id="PF24964">
    <property type="entry name" value="DUF7769"/>
    <property type="match status" value="1"/>
</dbReference>
<protein>
    <recommendedName>
        <fullName evidence="1">DUF7769 domain-containing protein</fullName>
    </recommendedName>
</protein>
<name>W4F8N0_APHAT</name>
<dbReference type="PANTHER" id="PTHR47169">
    <property type="entry name" value="OS01G0541250 PROTEIN"/>
    <property type="match status" value="1"/>
</dbReference>
<organism evidence="2">
    <name type="scientific">Aphanomyces astaci</name>
    <name type="common">Crayfish plague agent</name>
    <dbReference type="NCBI Taxonomy" id="112090"/>
    <lineage>
        <taxon>Eukaryota</taxon>
        <taxon>Sar</taxon>
        <taxon>Stramenopiles</taxon>
        <taxon>Oomycota</taxon>
        <taxon>Saprolegniomycetes</taxon>
        <taxon>Saprolegniales</taxon>
        <taxon>Verrucalvaceae</taxon>
        <taxon>Aphanomyces</taxon>
    </lineage>
</organism>
<sequence>MKELTADQRRAVVDHLLVRVVQQPCKLHRGAILEVAHIFGRNPRTIGKIWQRANVSLGGDNLPNREMVCEHTASIKKGRVGRKQKYTNLPERILAVPASQRTTIAFDAHAIGMPPTQVDRCEQDCPRQMCPRIRATYAFHDMYDYVRVDEMWFHATRIRSQLYLLPGEEPPHRSTQSKRFITKVMFLSAVARSRWDNAKLECTFVEKPSGRHNRAAAVNVTRPVYKKMLIDNVIPAIKALWPPECSRTVFIQQDNERPHAPPSDADIVKACTSGGWVMKLKYQPSNSPDLNTHHSNTYEDIVSAMNNAWKDVDPWSLERNFLTLQSCLREVIGCAGENSYKIPHMKKAALKKRGRLPEYVSCGKEIYDDGCTMLGQHDLSSVMLELSLQTARDLEMSDIFTALETLDIDDQDE</sequence>
<accession>W4F8N0</accession>
<dbReference type="AlphaFoldDB" id="W4F8N0"/>
<dbReference type="Gene3D" id="3.30.420.10">
    <property type="entry name" value="Ribonuclease H-like superfamily/Ribonuclease H"/>
    <property type="match status" value="1"/>
</dbReference>
<dbReference type="VEuPathDB" id="FungiDB:H257_19255"/>
<dbReference type="RefSeq" id="XP_009846704.1">
    <property type="nucleotide sequence ID" value="XM_009848402.1"/>
</dbReference>
<gene>
    <name evidence="2" type="ORF">H257_19255</name>
</gene>
<reference evidence="2" key="1">
    <citation type="submission" date="2013-12" db="EMBL/GenBank/DDBJ databases">
        <title>The Genome Sequence of Aphanomyces astaci APO3.</title>
        <authorList>
            <consortium name="The Broad Institute Genomics Platform"/>
            <person name="Russ C."/>
            <person name="Tyler B."/>
            <person name="van West P."/>
            <person name="Dieguez-Uribeondo J."/>
            <person name="Young S.K."/>
            <person name="Zeng Q."/>
            <person name="Gargeya S."/>
            <person name="Fitzgerald M."/>
            <person name="Abouelleil A."/>
            <person name="Alvarado L."/>
            <person name="Chapman S.B."/>
            <person name="Gainer-Dewar J."/>
            <person name="Goldberg J."/>
            <person name="Griggs A."/>
            <person name="Gujja S."/>
            <person name="Hansen M."/>
            <person name="Howarth C."/>
            <person name="Imamovic A."/>
            <person name="Ireland A."/>
            <person name="Larimer J."/>
            <person name="McCowan C."/>
            <person name="Murphy C."/>
            <person name="Pearson M."/>
            <person name="Poon T.W."/>
            <person name="Priest M."/>
            <person name="Roberts A."/>
            <person name="Saif S."/>
            <person name="Shea T."/>
            <person name="Sykes S."/>
            <person name="Wortman J."/>
            <person name="Nusbaum C."/>
            <person name="Birren B."/>
        </authorList>
    </citation>
    <scope>NUCLEOTIDE SEQUENCE [LARGE SCALE GENOMIC DNA]</scope>
    <source>
        <strain evidence="2">APO3</strain>
    </source>
</reference>
<evidence type="ECO:0000259" key="1">
    <source>
        <dbReference type="Pfam" id="PF24964"/>
    </source>
</evidence>
<dbReference type="OrthoDB" id="77932at2759"/>
<dbReference type="GeneID" id="20821251"/>
<evidence type="ECO:0000313" key="2">
    <source>
        <dbReference type="EMBL" id="ETV63812.1"/>
    </source>
</evidence>
<dbReference type="InterPro" id="IPR036397">
    <property type="entry name" value="RNaseH_sf"/>
</dbReference>